<dbReference type="PRINTS" id="PR00081">
    <property type="entry name" value="GDHRDH"/>
</dbReference>
<gene>
    <name evidence="5" type="ORF">MU0050_004055</name>
</gene>
<comment type="similarity">
    <text evidence="1 4">Belongs to the short-chain dehydrogenases/reductases (SDR) family.</text>
</comment>
<evidence type="ECO:0000256" key="3">
    <source>
        <dbReference type="ARBA" id="ARBA00023027"/>
    </source>
</evidence>
<dbReference type="Proteomes" id="UP001190466">
    <property type="component" value="Chromosome"/>
</dbReference>
<dbReference type="RefSeq" id="WP_316512094.1">
    <property type="nucleotide sequence ID" value="NZ_OY726395.1"/>
</dbReference>
<dbReference type="NCBIfam" id="TIGR03971">
    <property type="entry name" value="SDR_subfam_1"/>
    <property type="match status" value="1"/>
</dbReference>
<proteinExistence type="inferred from homology"/>
<evidence type="ECO:0000313" key="5">
    <source>
        <dbReference type="EMBL" id="CAJ1586042.1"/>
    </source>
</evidence>
<dbReference type="InterPro" id="IPR036291">
    <property type="entry name" value="NAD(P)-bd_dom_sf"/>
</dbReference>
<dbReference type="NCBIfam" id="NF009467">
    <property type="entry name" value="PRK12826.1-3"/>
    <property type="match status" value="1"/>
</dbReference>
<dbReference type="Gene3D" id="3.40.50.720">
    <property type="entry name" value="NAD(P)-binding Rossmann-like Domain"/>
    <property type="match status" value="1"/>
</dbReference>
<dbReference type="InterPro" id="IPR020904">
    <property type="entry name" value="Sc_DH/Rdtase_CS"/>
</dbReference>
<dbReference type="PROSITE" id="PS00061">
    <property type="entry name" value="ADH_SHORT"/>
    <property type="match status" value="1"/>
</dbReference>
<dbReference type="PRINTS" id="PR00080">
    <property type="entry name" value="SDRFAMILY"/>
</dbReference>
<evidence type="ECO:0000313" key="6">
    <source>
        <dbReference type="Proteomes" id="UP001190466"/>
    </source>
</evidence>
<protein>
    <submittedName>
        <fullName evidence="5">Mycofactocin-coupled SDR family oxidoreductase</fullName>
    </submittedName>
</protein>
<keyword evidence="2" id="KW-0560">Oxidoreductase</keyword>
<name>A0ABM9MII6_9MYCO</name>
<sequence length="282" mass="30315">MSTQRSGVAAGKVAFITGAARGQGRSHAIRLAQEGADIIAVDICAPIPTVPYPLADPADLDETVRLVESAGGRILFRAGDVRDFDFLRETVDAGVKEFGRLDIVLGNAGIAHYSSALDLDAQSWSDMIDVNLNGVWWTVKAALPHLVAGQRGGSIILTSSTAGLRGMEHCVHYAAAKHGLVGMMKVLALELGRHRIRVNAIHPNSTNTDMLQNEPTYGLFLPGRENPTMEDFSRIAQRLNVLPVPWSEPSDISDAILFLISDQACNITGVSLPVDAGQSIRW</sequence>
<dbReference type="InterPro" id="IPR002347">
    <property type="entry name" value="SDR_fam"/>
</dbReference>
<evidence type="ECO:0000256" key="4">
    <source>
        <dbReference type="RuleBase" id="RU000363"/>
    </source>
</evidence>
<dbReference type="InterPro" id="IPR023985">
    <property type="entry name" value="SDR_subfam_1"/>
</dbReference>
<dbReference type="CDD" id="cd05233">
    <property type="entry name" value="SDR_c"/>
    <property type="match status" value="1"/>
</dbReference>
<dbReference type="Pfam" id="PF00106">
    <property type="entry name" value="adh_short"/>
    <property type="match status" value="1"/>
</dbReference>
<reference evidence="5 6" key="1">
    <citation type="submission" date="2023-08" db="EMBL/GenBank/DDBJ databases">
        <authorList>
            <person name="Folkvardsen B D."/>
            <person name="Norman A."/>
        </authorList>
    </citation>
    <scope>NUCLEOTIDE SEQUENCE [LARGE SCALE GENOMIC DNA]</scope>
    <source>
        <strain evidence="5 6">Mu0050</strain>
    </source>
</reference>
<dbReference type="PANTHER" id="PTHR24321">
    <property type="entry name" value="DEHYDROGENASES, SHORT CHAIN"/>
    <property type="match status" value="1"/>
</dbReference>
<dbReference type="PANTHER" id="PTHR24321:SF8">
    <property type="entry name" value="ESTRADIOL 17-BETA-DEHYDROGENASE 8-RELATED"/>
    <property type="match status" value="1"/>
</dbReference>
<evidence type="ECO:0000256" key="1">
    <source>
        <dbReference type="ARBA" id="ARBA00006484"/>
    </source>
</evidence>
<evidence type="ECO:0000256" key="2">
    <source>
        <dbReference type="ARBA" id="ARBA00023002"/>
    </source>
</evidence>
<dbReference type="EMBL" id="OY726395">
    <property type="protein sequence ID" value="CAJ1586042.1"/>
    <property type="molecule type" value="Genomic_DNA"/>
</dbReference>
<keyword evidence="6" id="KW-1185">Reference proteome</keyword>
<accession>A0ABM9MII6</accession>
<dbReference type="SUPFAM" id="SSF51735">
    <property type="entry name" value="NAD(P)-binding Rossmann-fold domains"/>
    <property type="match status" value="1"/>
</dbReference>
<keyword evidence="3" id="KW-0520">NAD</keyword>
<organism evidence="5 6">
    <name type="scientific">[Mycobacterium] wendilense</name>
    <dbReference type="NCBI Taxonomy" id="3064284"/>
    <lineage>
        <taxon>Bacteria</taxon>
        <taxon>Bacillati</taxon>
        <taxon>Actinomycetota</taxon>
        <taxon>Actinomycetes</taxon>
        <taxon>Mycobacteriales</taxon>
        <taxon>Mycobacteriaceae</taxon>
        <taxon>Mycolicibacter</taxon>
    </lineage>
</organism>